<keyword evidence="1" id="KW-1133">Transmembrane helix</keyword>
<dbReference type="RefSeq" id="WP_103052493.1">
    <property type="nucleotide sequence ID" value="NZ_POWF01000007.1"/>
</dbReference>
<evidence type="ECO:0000313" key="2">
    <source>
        <dbReference type="EMBL" id="PNQ72611.1"/>
    </source>
</evidence>
<evidence type="ECO:0000313" key="3">
    <source>
        <dbReference type="Proteomes" id="UP000236641"/>
    </source>
</evidence>
<reference evidence="2 3" key="1">
    <citation type="submission" date="2018-01" db="EMBL/GenBank/DDBJ databases">
        <title>The draft genome of Hanstruepera neustonica JCM19743.</title>
        <authorList>
            <person name="He R.-H."/>
            <person name="Du Z.-J."/>
        </authorList>
    </citation>
    <scope>NUCLEOTIDE SEQUENCE [LARGE SCALE GENOMIC DNA]</scope>
    <source>
        <strain evidence="2 3">JCM19743</strain>
    </source>
</reference>
<dbReference type="Proteomes" id="UP000236641">
    <property type="component" value="Unassembled WGS sequence"/>
</dbReference>
<dbReference type="EMBL" id="POWF01000007">
    <property type="protein sequence ID" value="PNQ72611.1"/>
    <property type="molecule type" value="Genomic_DNA"/>
</dbReference>
<accession>A0A2K1DX56</accession>
<comment type="caution">
    <text evidence="2">The sequence shown here is derived from an EMBL/GenBank/DDBJ whole genome shotgun (WGS) entry which is preliminary data.</text>
</comment>
<keyword evidence="1" id="KW-0812">Transmembrane</keyword>
<sequence length="238" mass="27627">MALKKTFKIIIGLLIFLTLPSLLFFGFVYFNYHEDLPQGETGEQANTLALSMLNSLDYEAYKNTAYIEWTFKSKRHYKWKKDQGTCSVFWKNIQVNLKLDNPTGSKVYIDNQEIDNEESKNLIKKAMAYFNNDSFWLVAPYEVMDFDVSRKVVTLENNQNALLVTYAPNSNNPDESFLWILDENYKPTKFKMWVDDLPIGGLEASWTDWTTTESGAQLPTFHEFLFFGIQLQDVKGTP</sequence>
<keyword evidence="3" id="KW-1185">Reference proteome</keyword>
<proteinExistence type="predicted"/>
<organism evidence="2 3">
    <name type="scientific">Hanstruepera neustonica</name>
    <dbReference type="NCBI Taxonomy" id="1445657"/>
    <lineage>
        <taxon>Bacteria</taxon>
        <taxon>Pseudomonadati</taxon>
        <taxon>Bacteroidota</taxon>
        <taxon>Flavobacteriia</taxon>
        <taxon>Flavobacteriales</taxon>
        <taxon>Flavobacteriaceae</taxon>
        <taxon>Hanstruepera</taxon>
    </lineage>
</organism>
<name>A0A2K1DX56_9FLAO</name>
<keyword evidence="1" id="KW-0472">Membrane</keyword>
<dbReference type="OrthoDB" id="933657at2"/>
<evidence type="ECO:0000256" key="1">
    <source>
        <dbReference type="SAM" id="Phobius"/>
    </source>
</evidence>
<feature type="transmembrane region" description="Helical" evidence="1">
    <location>
        <begin position="7"/>
        <end position="30"/>
    </location>
</feature>
<dbReference type="AlphaFoldDB" id="A0A2K1DX56"/>
<gene>
    <name evidence="2" type="ORF">C1T31_10695</name>
</gene>
<protein>
    <submittedName>
        <fullName evidence="2">Uncharacterized protein</fullName>
    </submittedName>
</protein>